<keyword evidence="1" id="KW-1133">Transmembrane helix</keyword>
<keyword evidence="1" id="KW-0472">Membrane</keyword>
<accession>A0AAW1UXJ5</accession>
<sequence>MMVILFALHIFILFILTNGQGDTSEIISEGRMQYQLLRERGNLPKYGPCWKSALETVDEGCRELSEETQSDIALSLSNCFLEMSGLETYHCDTDKKQNVRQICISAMTDRAFNVYTEFYTHTLNMCWFLRGQIWQETISENTLKVGKQLETSAVQQEKLLQIQRESLEIQDHMLKHGKVIENVLADLSSATQNHQEMLYVMGQTINNLQSWLVGEVSWFNTLVFYIGFGIFVIIVTSTPRTITSRLPILSLLVVHIFVERWACNLILNNGTYRNSAKDLYGDIYDCVQLIRYVFISLCFGILIYKAYFHDDILSNTRNALDSIYKQNTLILKKLESKNTSMILPDKTYLVYKTNMHSIEDNDCRDIFEDKIMKNGAIFSKKLSEDLVKDSIFNSVSPTLKRSKYNLRSGQNTPNGFE</sequence>
<proteinExistence type="predicted"/>
<dbReference type="AlphaFoldDB" id="A0AAW1UXJ5"/>
<comment type="caution">
    <text evidence="3">The sequence shown here is derived from an EMBL/GenBank/DDBJ whole genome shotgun (WGS) entry which is preliminary data.</text>
</comment>
<evidence type="ECO:0000256" key="2">
    <source>
        <dbReference type="SAM" id="SignalP"/>
    </source>
</evidence>
<feature type="transmembrane region" description="Helical" evidence="1">
    <location>
        <begin position="216"/>
        <end position="236"/>
    </location>
</feature>
<evidence type="ECO:0000313" key="3">
    <source>
        <dbReference type="EMBL" id="KAK9888161.1"/>
    </source>
</evidence>
<keyword evidence="4" id="KW-1185">Reference proteome</keyword>
<dbReference type="InterPro" id="IPR040346">
    <property type="entry name" value="GEX1/Brambleberry"/>
</dbReference>
<keyword evidence="1" id="KW-0812">Transmembrane</keyword>
<organism evidence="3 4">
    <name type="scientific">Henosepilachna vigintioctopunctata</name>
    <dbReference type="NCBI Taxonomy" id="420089"/>
    <lineage>
        <taxon>Eukaryota</taxon>
        <taxon>Metazoa</taxon>
        <taxon>Ecdysozoa</taxon>
        <taxon>Arthropoda</taxon>
        <taxon>Hexapoda</taxon>
        <taxon>Insecta</taxon>
        <taxon>Pterygota</taxon>
        <taxon>Neoptera</taxon>
        <taxon>Endopterygota</taxon>
        <taxon>Coleoptera</taxon>
        <taxon>Polyphaga</taxon>
        <taxon>Cucujiformia</taxon>
        <taxon>Coccinelloidea</taxon>
        <taxon>Coccinellidae</taxon>
        <taxon>Epilachninae</taxon>
        <taxon>Epilachnini</taxon>
        <taxon>Henosepilachna</taxon>
    </lineage>
</organism>
<feature type="signal peptide" evidence="2">
    <location>
        <begin position="1"/>
        <end position="19"/>
    </location>
</feature>
<evidence type="ECO:0000313" key="4">
    <source>
        <dbReference type="Proteomes" id="UP001431783"/>
    </source>
</evidence>
<feature type="transmembrane region" description="Helical" evidence="1">
    <location>
        <begin position="289"/>
        <end position="308"/>
    </location>
</feature>
<reference evidence="3 4" key="1">
    <citation type="submission" date="2023-03" db="EMBL/GenBank/DDBJ databases">
        <title>Genome insight into feeding habits of ladybird beetles.</title>
        <authorList>
            <person name="Li H.-S."/>
            <person name="Huang Y.-H."/>
            <person name="Pang H."/>
        </authorList>
    </citation>
    <scope>NUCLEOTIDE SEQUENCE [LARGE SCALE GENOMIC DNA]</scope>
    <source>
        <strain evidence="3">SYSU_2023b</strain>
        <tissue evidence="3">Whole body</tissue>
    </source>
</reference>
<name>A0AAW1UXJ5_9CUCU</name>
<dbReference type="EMBL" id="JARQZJ010000121">
    <property type="protein sequence ID" value="KAK9888161.1"/>
    <property type="molecule type" value="Genomic_DNA"/>
</dbReference>
<gene>
    <name evidence="3" type="ORF">WA026_000430</name>
</gene>
<dbReference type="PANTHER" id="PTHR33538:SF2">
    <property type="entry name" value="PROTEIN GAMETE EXPRESSED 1"/>
    <property type="match status" value="1"/>
</dbReference>
<dbReference type="Proteomes" id="UP001431783">
    <property type="component" value="Unassembled WGS sequence"/>
</dbReference>
<evidence type="ECO:0000256" key="1">
    <source>
        <dbReference type="SAM" id="Phobius"/>
    </source>
</evidence>
<feature type="chain" id="PRO_5043699425" evidence="2">
    <location>
        <begin position="20"/>
        <end position="417"/>
    </location>
</feature>
<feature type="transmembrane region" description="Helical" evidence="1">
    <location>
        <begin position="248"/>
        <end position="269"/>
    </location>
</feature>
<protein>
    <submittedName>
        <fullName evidence="3">Uncharacterized protein</fullName>
    </submittedName>
</protein>
<dbReference type="PANTHER" id="PTHR33538">
    <property type="entry name" value="PROTEIN GAMETE EXPRESSED 1"/>
    <property type="match status" value="1"/>
</dbReference>
<keyword evidence="2" id="KW-0732">Signal</keyword>